<protein>
    <submittedName>
        <fullName evidence="4">Ras-related protein Rac</fullName>
    </submittedName>
</protein>
<comment type="similarity">
    <text evidence="1">Belongs to the small GTPase superfamily. Rho family.</text>
</comment>
<reference evidence="4 5" key="1">
    <citation type="submission" date="2024-03" db="EMBL/GenBank/DDBJ databases">
        <title>The Acrasis kona genome and developmental transcriptomes reveal deep origins of eukaryotic multicellular pathways.</title>
        <authorList>
            <person name="Sheikh S."/>
            <person name="Fu C.-J."/>
            <person name="Brown M.W."/>
            <person name="Baldauf S.L."/>
        </authorList>
    </citation>
    <scope>NUCLEOTIDE SEQUENCE [LARGE SCALE GENOMIC DNA]</scope>
    <source>
        <strain evidence="4 5">ATCC MYA-3509</strain>
    </source>
</reference>
<name>A0AAW2Z4B4_9EUKA</name>
<organism evidence="4 5">
    <name type="scientific">Acrasis kona</name>
    <dbReference type="NCBI Taxonomy" id="1008807"/>
    <lineage>
        <taxon>Eukaryota</taxon>
        <taxon>Discoba</taxon>
        <taxon>Heterolobosea</taxon>
        <taxon>Tetramitia</taxon>
        <taxon>Eutetramitia</taxon>
        <taxon>Acrasidae</taxon>
        <taxon>Acrasis</taxon>
    </lineage>
</organism>
<dbReference type="InterPro" id="IPR005225">
    <property type="entry name" value="Small_GTP-bd"/>
</dbReference>
<dbReference type="Proteomes" id="UP001431209">
    <property type="component" value="Unassembled WGS sequence"/>
</dbReference>
<dbReference type="FunFam" id="3.40.50.300:FF:001179">
    <property type="entry name" value="Rho family GTPase"/>
    <property type="match status" value="1"/>
</dbReference>
<evidence type="ECO:0000313" key="4">
    <source>
        <dbReference type="EMBL" id="KAL0483764.1"/>
    </source>
</evidence>
<keyword evidence="5" id="KW-1185">Reference proteome</keyword>
<evidence type="ECO:0000256" key="1">
    <source>
        <dbReference type="ARBA" id="ARBA00010142"/>
    </source>
</evidence>
<dbReference type="Pfam" id="PF00071">
    <property type="entry name" value="Ras"/>
    <property type="match status" value="1"/>
</dbReference>
<dbReference type="InterPro" id="IPR003578">
    <property type="entry name" value="Small_GTPase_Rho"/>
</dbReference>
<dbReference type="EMBL" id="JAOPGA020000991">
    <property type="protein sequence ID" value="KAL0483764.1"/>
    <property type="molecule type" value="Genomic_DNA"/>
</dbReference>
<dbReference type="SMART" id="SM00173">
    <property type="entry name" value="RAS"/>
    <property type="match status" value="1"/>
</dbReference>
<keyword evidence="3" id="KW-0342">GTP-binding</keyword>
<gene>
    <name evidence="4" type="ORF">AKO1_013934</name>
</gene>
<dbReference type="GO" id="GO:0005525">
    <property type="term" value="F:GTP binding"/>
    <property type="evidence" value="ECO:0007669"/>
    <property type="project" value="UniProtKB-KW"/>
</dbReference>
<dbReference type="InterPro" id="IPR027417">
    <property type="entry name" value="P-loop_NTPase"/>
</dbReference>
<dbReference type="PRINTS" id="PR00449">
    <property type="entry name" value="RASTRNSFRMNG"/>
</dbReference>
<accession>A0AAW2Z4B4</accession>
<dbReference type="PROSITE" id="PS51421">
    <property type="entry name" value="RAS"/>
    <property type="match status" value="1"/>
</dbReference>
<dbReference type="SMART" id="SM00174">
    <property type="entry name" value="RHO"/>
    <property type="match status" value="1"/>
</dbReference>
<dbReference type="SMART" id="SM00175">
    <property type="entry name" value="RAB"/>
    <property type="match status" value="1"/>
</dbReference>
<comment type="caution">
    <text evidence="4">The sequence shown here is derived from an EMBL/GenBank/DDBJ whole genome shotgun (WGS) entry which is preliminary data.</text>
</comment>
<dbReference type="SUPFAM" id="SSF52540">
    <property type="entry name" value="P-loop containing nucleoside triphosphate hydrolases"/>
    <property type="match status" value="1"/>
</dbReference>
<dbReference type="NCBIfam" id="TIGR00231">
    <property type="entry name" value="small_GTP"/>
    <property type="match status" value="1"/>
</dbReference>
<sequence>MLIKIVVVGDGAVGKTCMLLTYSSDEFPEEYVPTVFDNFQTNVKHEGEDITVSLWDTAGQEDYDRLRPLSYPNTDVFLVCFSTVIPTSLDHVRTRWAKELEKHASYAVKILVGTQSDLKEDFEMKQKARLGGYEFPSIEEAESCAKYINAISYMECSAKNRVGVKEIITASINATLQRKRVVVERKKTVCVLL</sequence>
<evidence type="ECO:0000256" key="3">
    <source>
        <dbReference type="ARBA" id="ARBA00023134"/>
    </source>
</evidence>
<proteinExistence type="inferred from homology"/>
<dbReference type="PANTHER" id="PTHR24072">
    <property type="entry name" value="RHO FAMILY GTPASE"/>
    <property type="match status" value="1"/>
</dbReference>
<dbReference type="GO" id="GO:0007264">
    <property type="term" value="P:small GTPase-mediated signal transduction"/>
    <property type="evidence" value="ECO:0007669"/>
    <property type="project" value="InterPro"/>
</dbReference>
<dbReference type="InterPro" id="IPR001806">
    <property type="entry name" value="Small_GTPase"/>
</dbReference>
<dbReference type="Gene3D" id="3.40.50.300">
    <property type="entry name" value="P-loop containing nucleotide triphosphate hydrolases"/>
    <property type="match status" value="1"/>
</dbReference>
<dbReference type="GO" id="GO:0003924">
    <property type="term" value="F:GTPase activity"/>
    <property type="evidence" value="ECO:0007669"/>
    <property type="project" value="InterPro"/>
</dbReference>
<dbReference type="CDD" id="cd00157">
    <property type="entry name" value="Rho"/>
    <property type="match status" value="1"/>
</dbReference>
<dbReference type="AlphaFoldDB" id="A0AAW2Z4B4"/>
<dbReference type="PROSITE" id="PS51420">
    <property type="entry name" value="RHO"/>
    <property type="match status" value="1"/>
</dbReference>
<evidence type="ECO:0000313" key="5">
    <source>
        <dbReference type="Proteomes" id="UP001431209"/>
    </source>
</evidence>
<evidence type="ECO:0000256" key="2">
    <source>
        <dbReference type="ARBA" id="ARBA00022741"/>
    </source>
</evidence>
<keyword evidence="2" id="KW-0547">Nucleotide-binding</keyword>
<dbReference type="PROSITE" id="PS51419">
    <property type="entry name" value="RAB"/>
    <property type="match status" value="1"/>
</dbReference>